<name>A0A8J5I9J0_9STRA</name>
<dbReference type="Proteomes" id="UP000709295">
    <property type="component" value="Unassembled WGS sequence"/>
</dbReference>
<gene>
    <name evidence="2" type="ORF">JG688_00017983</name>
</gene>
<feature type="region of interest" description="Disordered" evidence="1">
    <location>
        <begin position="1"/>
        <end position="48"/>
    </location>
</feature>
<comment type="caution">
    <text evidence="2">The sequence shown here is derived from an EMBL/GenBank/DDBJ whole genome shotgun (WGS) entry which is preliminary data.</text>
</comment>
<dbReference type="AlphaFoldDB" id="A0A8J5I9J0"/>
<organism evidence="2 3">
    <name type="scientific">Phytophthora aleatoria</name>
    <dbReference type="NCBI Taxonomy" id="2496075"/>
    <lineage>
        <taxon>Eukaryota</taxon>
        <taxon>Sar</taxon>
        <taxon>Stramenopiles</taxon>
        <taxon>Oomycota</taxon>
        <taxon>Peronosporomycetes</taxon>
        <taxon>Peronosporales</taxon>
        <taxon>Peronosporaceae</taxon>
        <taxon>Phytophthora</taxon>
    </lineage>
</organism>
<evidence type="ECO:0000313" key="3">
    <source>
        <dbReference type="Proteomes" id="UP000709295"/>
    </source>
</evidence>
<evidence type="ECO:0000256" key="1">
    <source>
        <dbReference type="SAM" id="MobiDB-lite"/>
    </source>
</evidence>
<feature type="compositionally biased region" description="Basic and acidic residues" evidence="1">
    <location>
        <begin position="24"/>
        <end position="43"/>
    </location>
</feature>
<evidence type="ECO:0000313" key="2">
    <source>
        <dbReference type="EMBL" id="KAG6942686.1"/>
    </source>
</evidence>
<dbReference type="EMBL" id="JAENGY010002996">
    <property type="protein sequence ID" value="KAG6942686.1"/>
    <property type="molecule type" value="Genomic_DNA"/>
</dbReference>
<reference evidence="2" key="1">
    <citation type="submission" date="2021-01" db="EMBL/GenBank/DDBJ databases">
        <title>Phytophthora aleatoria, a newly-described species from Pinus radiata is distinct from Phytophthora cactorum isolates based on comparative genomics.</title>
        <authorList>
            <person name="Mcdougal R."/>
            <person name="Panda P."/>
            <person name="Williams N."/>
            <person name="Studholme D.J."/>
        </authorList>
    </citation>
    <scope>NUCLEOTIDE SEQUENCE</scope>
    <source>
        <strain evidence="2">NZFS 4037</strain>
    </source>
</reference>
<feature type="compositionally biased region" description="Pro residues" evidence="1">
    <location>
        <begin position="1"/>
        <end position="14"/>
    </location>
</feature>
<proteinExistence type="predicted"/>
<sequence>MPQESPPPREPAPPSLVMFCPCRRPTERPRPKKLGDAGEEPPKKQGGKLANCFPYVRLRLAKRRCSSRPVRFDLAIRRAT</sequence>
<accession>A0A8J5I9J0</accession>
<keyword evidence="3" id="KW-1185">Reference proteome</keyword>
<protein>
    <submittedName>
        <fullName evidence="2">Uncharacterized protein</fullName>
    </submittedName>
</protein>